<gene>
    <name evidence="4" type="ORF">FNX44_014160</name>
    <name evidence="2" type="ORF">H3146_03875</name>
    <name evidence="3" type="ORF">H3147_20000</name>
</gene>
<dbReference type="SMART" id="SM00960">
    <property type="entry name" value="Robl_LC7"/>
    <property type="match status" value="1"/>
</dbReference>
<evidence type="ECO:0000313" key="6">
    <source>
        <dbReference type="Proteomes" id="UP000517765"/>
    </source>
</evidence>
<protein>
    <submittedName>
        <fullName evidence="4">Roadblock/LC7 domain-containing protein</fullName>
    </submittedName>
</protein>
<evidence type="ECO:0000313" key="7">
    <source>
        <dbReference type="Proteomes" id="UP000525686"/>
    </source>
</evidence>
<organism evidence="4 5">
    <name type="scientific">Streptomyces alkaliterrae</name>
    <dbReference type="NCBI Taxonomy" id="2213162"/>
    <lineage>
        <taxon>Bacteria</taxon>
        <taxon>Bacillati</taxon>
        <taxon>Actinomycetota</taxon>
        <taxon>Actinomycetes</taxon>
        <taxon>Kitasatosporales</taxon>
        <taxon>Streptomycetaceae</taxon>
        <taxon>Streptomyces</taxon>
    </lineage>
</organism>
<dbReference type="InterPro" id="IPR053141">
    <property type="entry name" value="Mycobact_SerProt_Inhib_Rv3364c"/>
</dbReference>
<dbReference type="EMBL" id="JABJXA010000142">
    <property type="protein sequence ID" value="MBB1261090.1"/>
    <property type="molecule type" value="Genomic_DNA"/>
</dbReference>
<reference evidence="2" key="3">
    <citation type="journal article" name="Syst. Appl. Microbiol.">
        <title>Streptomyces alkaliterrae sp. nov., isolated from an alkaline soil, and emended descriptions of Streptomyces alkaliphilus, Streptomyces calidiresistens and Streptomyces durbertensis.</title>
        <authorList>
            <person name="Swiecimska M."/>
            <person name="Golinska P."/>
            <person name="Nouioui I."/>
            <person name="Wypij M."/>
            <person name="Rai M."/>
            <person name="Sangal V."/>
            <person name="Goodfellow M."/>
        </authorList>
    </citation>
    <scope>NUCLEOTIDE SEQUENCE</scope>
    <source>
        <strain evidence="2">OF3</strain>
        <strain evidence="3">OF8</strain>
    </source>
</reference>
<feature type="domain" description="Roadblock/LAMTOR2" evidence="1">
    <location>
        <begin position="16"/>
        <end position="108"/>
    </location>
</feature>
<name>A0A5P0YRQ0_9ACTN</name>
<dbReference type="Gene3D" id="3.30.450.30">
    <property type="entry name" value="Dynein light chain 2a, cytoplasmic"/>
    <property type="match status" value="1"/>
</dbReference>
<evidence type="ECO:0000259" key="1">
    <source>
        <dbReference type="SMART" id="SM00960"/>
    </source>
</evidence>
<reference evidence="6 7" key="2">
    <citation type="submission" date="2020-05" db="EMBL/GenBank/DDBJ databases">
        <title>Classification of alakaliphilic streptomycetes isolated from an alkaline soil next to Lonar Crater, India and a proposal for the recognition of Streptomyces alkaliterrae sp. nov.</title>
        <authorList>
            <person name="Golinska P."/>
        </authorList>
    </citation>
    <scope>NUCLEOTIDE SEQUENCE [LARGE SCALE GENOMIC DNA]</scope>
    <source>
        <strain evidence="7">OF3</strain>
        <strain evidence="6">OF8</strain>
    </source>
</reference>
<proteinExistence type="predicted"/>
<comment type="caution">
    <text evidence="4">The sequence shown here is derived from an EMBL/GenBank/DDBJ whole genome shotgun (WGS) entry which is preliminary data.</text>
</comment>
<dbReference type="Proteomes" id="UP000320857">
    <property type="component" value="Unassembled WGS sequence"/>
</dbReference>
<dbReference type="OrthoDB" id="4568655at2"/>
<evidence type="ECO:0000313" key="5">
    <source>
        <dbReference type="Proteomes" id="UP000320857"/>
    </source>
</evidence>
<evidence type="ECO:0000313" key="3">
    <source>
        <dbReference type="EMBL" id="MBB1261090.1"/>
    </source>
</evidence>
<dbReference type="PANTHER" id="PTHR36222">
    <property type="entry name" value="SERINE PROTEASE INHIBITOR RV3364C"/>
    <property type="match status" value="1"/>
</dbReference>
<dbReference type="RefSeq" id="WP_143648574.1">
    <property type="nucleotide sequence ID" value="NZ_JABJWZ010000018.1"/>
</dbReference>
<sequence>MTVHKRPVNPLNRDMSWVLEPLLVLPGVVHALVLSSDGMVQGASPGLSREASEGASAMMSALQGAGRAVAASFSGDQEAKLRQVVVETDAGFVFAIPAGSHSVLAVFANRSVAIGVVAHHMQIQVATLGRKVMDPEPRVPDARP</sequence>
<dbReference type="PANTHER" id="PTHR36222:SF1">
    <property type="entry name" value="SERINE PROTEASE INHIBITOR RV3364C"/>
    <property type="match status" value="1"/>
</dbReference>
<dbReference type="AlphaFoldDB" id="A0A5P0YRQ0"/>
<dbReference type="EMBL" id="VJYK02000130">
    <property type="protein sequence ID" value="MQS02996.1"/>
    <property type="molecule type" value="Genomic_DNA"/>
</dbReference>
<dbReference type="Pfam" id="PF03259">
    <property type="entry name" value="Robl_LC7"/>
    <property type="match status" value="1"/>
</dbReference>
<dbReference type="EMBL" id="JABJWZ010000018">
    <property type="protein sequence ID" value="MBB1252513.1"/>
    <property type="molecule type" value="Genomic_DNA"/>
</dbReference>
<keyword evidence="5" id="KW-1185">Reference proteome</keyword>
<accession>A0A5P0YRQ0</accession>
<dbReference type="Proteomes" id="UP000525686">
    <property type="component" value="Unassembled WGS sequence"/>
</dbReference>
<evidence type="ECO:0000313" key="4">
    <source>
        <dbReference type="EMBL" id="MQS02996.1"/>
    </source>
</evidence>
<dbReference type="SUPFAM" id="SSF103196">
    <property type="entry name" value="Roadblock/LC7 domain"/>
    <property type="match status" value="1"/>
</dbReference>
<reference evidence="4 5" key="1">
    <citation type="submission" date="2019-10" db="EMBL/GenBank/DDBJ databases">
        <title>Streptomyces sp. nov., a novel actinobacterium isolated from alkaline environment.</title>
        <authorList>
            <person name="Golinska P."/>
        </authorList>
    </citation>
    <scope>NUCLEOTIDE SEQUENCE [LARGE SCALE GENOMIC DNA]</scope>
    <source>
        <strain evidence="4 5">OF1</strain>
    </source>
</reference>
<dbReference type="InterPro" id="IPR004942">
    <property type="entry name" value="Roadblock/LAMTOR2_dom"/>
</dbReference>
<evidence type="ECO:0000313" key="2">
    <source>
        <dbReference type="EMBL" id="MBB1252513.1"/>
    </source>
</evidence>
<dbReference type="Proteomes" id="UP000517765">
    <property type="component" value="Unassembled WGS sequence"/>
</dbReference>